<evidence type="ECO:0000313" key="2">
    <source>
        <dbReference type="Proteomes" id="UP000469890"/>
    </source>
</evidence>
<gene>
    <name evidence="1" type="ORF">FB192DRAFT_1363378</name>
</gene>
<organism evidence="1 2">
    <name type="scientific">Mucor circinelloides f. lusitanicus</name>
    <name type="common">Mucor racemosus var. lusitanicus</name>
    <dbReference type="NCBI Taxonomy" id="29924"/>
    <lineage>
        <taxon>Eukaryota</taxon>
        <taxon>Fungi</taxon>
        <taxon>Fungi incertae sedis</taxon>
        <taxon>Mucoromycota</taxon>
        <taxon>Mucoromycotina</taxon>
        <taxon>Mucoromycetes</taxon>
        <taxon>Mucorales</taxon>
        <taxon>Mucorineae</taxon>
        <taxon>Mucoraceae</taxon>
        <taxon>Mucor</taxon>
    </lineage>
</organism>
<reference evidence="1 2" key="1">
    <citation type="submission" date="2019-09" db="EMBL/GenBank/DDBJ databases">
        <authorList>
            <consortium name="DOE Joint Genome Institute"/>
            <person name="Mondo S.J."/>
            <person name="Navarro-Mendoza M.I."/>
            <person name="Perez-Arques C."/>
            <person name="Panchal S."/>
            <person name="Nicolas F.E."/>
            <person name="Ganguly P."/>
            <person name="Pangilinan J."/>
            <person name="Grigoriev I."/>
            <person name="Heitman J."/>
            <person name="Sanya K."/>
            <person name="Garre V."/>
        </authorList>
    </citation>
    <scope>NUCLEOTIDE SEQUENCE [LARGE SCALE GENOMIC DNA]</scope>
    <source>
        <strain evidence="1 2">MU402</strain>
    </source>
</reference>
<dbReference type="AlphaFoldDB" id="A0A8H4F442"/>
<dbReference type="EMBL" id="JAAECE010000002">
    <property type="protein sequence ID" value="KAF1805547.1"/>
    <property type="molecule type" value="Genomic_DNA"/>
</dbReference>
<protein>
    <submittedName>
        <fullName evidence="1">Uncharacterized protein</fullName>
    </submittedName>
</protein>
<comment type="caution">
    <text evidence="1">The sequence shown here is derived from an EMBL/GenBank/DDBJ whole genome shotgun (WGS) entry which is preliminary data.</text>
</comment>
<evidence type="ECO:0000313" key="1">
    <source>
        <dbReference type="EMBL" id="KAF1805547.1"/>
    </source>
</evidence>
<accession>A0A8H4F442</accession>
<proteinExistence type="predicted"/>
<sequence length="155" mass="17337">MLGYVSADGSIRYRWDGTPDNLFVTYTGLCLYARDDYLLVWLRDQLNQYSITCTLGEGVVQGNHFNILAYLTNDLNDAQLLHGLQVLTDFGVMLDGKLSLILHLLQNDKRASASVSSPHQLSFHEYLGACYDPEDPDRVACVVGQDLFGANLFEL</sequence>
<name>A0A8H4F442_MUCCL</name>
<dbReference type="Proteomes" id="UP000469890">
    <property type="component" value="Unassembled WGS sequence"/>
</dbReference>